<dbReference type="FunFam" id="3.30.200.20:FF:000705">
    <property type="entry name" value="Non-specific serine/threonine protein kinase"/>
    <property type="match status" value="1"/>
</dbReference>
<dbReference type="PROSITE" id="PS50011">
    <property type="entry name" value="PROTEIN_KINASE_DOM"/>
    <property type="match status" value="1"/>
</dbReference>
<dbReference type="PANTHER" id="PTHR45832:SF22">
    <property type="entry name" value="SERINE_THREONINE-PROTEIN KINASE SAMKA-RELATED"/>
    <property type="match status" value="1"/>
</dbReference>
<evidence type="ECO:0000256" key="8">
    <source>
        <dbReference type="ARBA" id="ARBA00022777"/>
    </source>
</evidence>
<dbReference type="PANTHER" id="PTHR45832">
    <property type="entry name" value="SERINE/THREONINE-PROTEIN KINASE SAMKA-RELATED-RELATED"/>
    <property type="match status" value="1"/>
</dbReference>
<dbReference type="AlphaFoldDB" id="A0A4P9ZE46"/>
<evidence type="ECO:0000256" key="10">
    <source>
        <dbReference type="PROSITE-ProRule" id="PRU10141"/>
    </source>
</evidence>
<sequence>MSIPKFGNDFANHRPPPPPPVTIAPTTPSQVAPIYHEPRHGPLEHRVEESPRASDKKGQPVRDPQMAALLARKKREDKKRKHLQIVARLQQICTPGNPKEIYIDLKKIGQGASGGVYIARSTMMHGVVAIKQMNLEQQPKKELIINEILVMKDSKHPNIVNFIDLHLLKGELWVAMEYMEGGLLTEIVTHSVMTEGQIGAVCRETLKGLQFLHSKGVIHRDIKSDNILLNTEGHIKITDFGFCAQINELNLMRTTMVGTPYWMAPEVVSRKEYGPKVDIWSLGIMAIEMIEGEPPYLNETPLRALYLIATNGTPTLKEPQALSYEMKKFLALCLQVEAQKRANAQQLLQDRFIVESDDVASLAPLVKIAAMKKLSEMNEENP</sequence>
<organism evidence="14 15">
    <name type="scientific">Metschnikowia bicuspidata</name>
    <dbReference type="NCBI Taxonomy" id="27322"/>
    <lineage>
        <taxon>Eukaryota</taxon>
        <taxon>Fungi</taxon>
        <taxon>Dikarya</taxon>
        <taxon>Ascomycota</taxon>
        <taxon>Saccharomycotina</taxon>
        <taxon>Pichiomycetes</taxon>
        <taxon>Metschnikowiaceae</taxon>
        <taxon>Metschnikowia</taxon>
    </lineage>
</organism>
<keyword evidence="5 11" id="KW-0723">Serine/threonine-protein kinase</keyword>
<dbReference type="FunFam" id="1.10.510.10:FF:000011">
    <property type="entry name" value="Non-specific serine/threonine protein kinase"/>
    <property type="match status" value="1"/>
</dbReference>
<evidence type="ECO:0000259" key="13">
    <source>
        <dbReference type="PROSITE" id="PS50011"/>
    </source>
</evidence>
<dbReference type="GO" id="GO:0030447">
    <property type="term" value="P:filamentous growth"/>
    <property type="evidence" value="ECO:0007669"/>
    <property type="project" value="UniProtKB-ARBA"/>
</dbReference>
<feature type="domain" description="Protein kinase" evidence="13">
    <location>
        <begin position="102"/>
        <end position="353"/>
    </location>
</feature>
<dbReference type="Gene3D" id="3.30.200.20">
    <property type="entry name" value="Phosphorylase Kinase, domain 1"/>
    <property type="match status" value="1"/>
</dbReference>
<dbReference type="InterPro" id="IPR000719">
    <property type="entry name" value="Prot_kinase_dom"/>
</dbReference>
<dbReference type="OrthoDB" id="248923at2759"/>
<keyword evidence="15" id="KW-1185">Reference proteome</keyword>
<dbReference type="GO" id="GO:0005524">
    <property type="term" value="F:ATP binding"/>
    <property type="evidence" value="ECO:0007669"/>
    <property type="project" value="UniProtKB-UniRule"/>
</dbReference>
<protein>
    <recommendedName>
        <fullName evidence="3">non-specific serine/threonine protein kinase</fullName>
        <ecNumber evidence="3">2.7.11.1</ecNumber>
    </recommendedName>
</protein>
<feature type="region of interest" description="Disordered" evidence="12">
    <location>
        <begin position="1"/>
        <end position="63"/>
    </location>
</feature>
<dbReference type="EC" id="2.7.11.1" evidence="3"/>
<proteinExistence type="inferred from homology"/>
<gene>
    <name evidence="14" type="ORF">METBISCDRAFT_16358</name>
</gene>
<evidence type="ECO:0000256" key="3">
    <source>
        <dbReference type="ARBA" id="ARBA00012513"/>
    </source>
</evidence>
<name>A0A4P9ZE46_9ASCO</name>
<dbReference type="PROSITE" id="PS00108">
    <property type="entry name" value="PROTEIN_KINASE_ST"/>
    <property type="match status" value="1"/>
</dbReference>
<evidence type="ECO:0000256" key="2">
    <source>
        <dbReference type="ARBA" id="ARBA00008874"/>
    </source>
</evidence>
<dbReference type="InterPro" id="IPR008271">
    <property type="entry name" value="Ser/Thr_kinase_AS"/>
</dbReference>
<dbReference type="CDD" id="cd06614">
    <property type="entry name" value="STKc_PAK"/>
    <property type="match status" value="1"/>
</dbReference>
<keyword evidence="6" id="KW-0808">Transferase</keyword>
<keyword evidence="9 10" id="KW-0067">ATP-binding</keyword>
<feature type="binding site" evidence="10">
    <location>
        <position position="131"/>
    </location>
    <ligand>
        <name>ATP</name>
        <dbReference type="ChEBI" id="CHEBI:30616"/>
    </ligand>
</feature>
<keyword evidence="7 10" id="KW-0547">Nucleotide-binding</keyword>
<evidence type="ECO:0000256" key="11">
    <source>
        <dbReference type="RuleBase" id="RU000304"/>
    </source>
</evidence>
<evidence type="ECO:0000256" key="1">
    <source>
        <dbReference type="ARBA" id="ARBA00004496"/>
    </source>
</evidence>
<evidence type="ECO:0000256" key="12">
    <source>
        <dbReference type="SAM" id="MobiDB-lite"/>
    </source>
</evidence>
<evidence type="ECO:0000256" key="7">
    <source>
        <dbReference type="ARBA" id="ARBA00022741"/>
    </source>
</evidence>
<evidence type="ECO:0000313" key="14">
    <source>
        <dbReference type="EMBL" id="RKP30431.1"/>
    </source>
</evidence>
<dbReference type="PROSITE" id="PS00107">
    <property type="entry name" value="PROTEIN_KINASE_ATP"/>
    <property type="match status" value="1"/>
</dbReference>
<evidence type="ECO:0000256" key="4">
    <source>
        <dbReference type="ARBA" id="ARBA00022490"/>
    </source>
</evidence>
<evidence type="ECO:0000256" key="6">
    <source>
        <dbReference type="ARBA" id="ARBA00022679"/>
    </source>
</evidence>
<comment type="similarity">
    <text evidence="2">Belongs to the protein kinase superfamily. STE Ser/Thr protein kinase family. STE20 subfamily.</text>
</comment>
<keyword evidence="8 14" id="KW-0418">Kinase</keyword>
<dbReference type="Pfam" id="PF00069">
    <property type="entry name" value="Pkinase"/>
    <property type="match status" value="1"/>
</dbReference>
<dbReference type="InterPro" id="IPR017441">
    <property type="entry name" value="Protein_kinase_ATP_BS"/>
</dbReference>
<dbReference type="Gene3D" id="1.10.510.10">
    <property type="entry name" value="Transferase(Phosphotransferase) domain 1"/>
    <property type="match status" value="1"/>
</dbReference>
<evidence type="ECO:0000256" key="9">
    <source>
        <dbReference type="ARBA" id="ARBA00022840"/>
    </source>
</evidence>
<dbReference type="SUPFAM" id="SSF56112">
    <property type="entry name" value="Protein kinase-like (PK-like)"/>
    <property type="match status" value="1"/>
</dbReference>
<dbReference type="EMBL" id="ML004459">
    <property type="protein sequence ID" value="RKP30431.1"/>
    <property type="molecule type" value="Genomic_DNA"/>
</dbReference>
<dbReference type="GO" id="GO:0004674">
    <property type="term" value="F:protein serine/threonine kinase activity"/>
    <property type="evidence" value="ECO:0007669"/>
    <property type="project" value="UniProtKB-KW"/>
</dbReference>
<evidence type="ECO:0000256" key="5">
    <source>
        <dbReference type="ARBA" id="ARBA00022527"/>
    </source>
</evidence>
<evidence type="ECO:0000313" key="15">
    <source>
        <dbReference type="Proteomes" id="UP000268321"/>
    </source>
</evidence>
<reference evidence="15" key="1">
    <citation type="journal article" date="2018" name="Nat. Microbiol.">
        <title>Leveraging single-cell genomics to expand the fungal tree of life.</title>
        <authorList>
            <person name="Ahrendt S.R."/>
            <person name="Quandt C.A."/>
            <person name="Ciobanu D."/>
            <person name="Clum A."/>
            <person name="Salamov A."/>
            <person name="Andreopoulos B."/>
            <person name="Cheng J.F."/>
            <person name="Woyke T."/>
            <person name="Pelin A."/>
            <person name="Henrissat B."/>
            <person name="Reynolds N.K."/>
            <person name="Benny G.L."/>
            <person name="Smith M.E."/>
            <person name="James T.Y."/>
            <person name="Grigoriev I.V."/>
        </authorList>
    </citation>
    <scope>NUCLEOTIDE SEQUENCE [LARGE SCALE GENOMIC DNA]</scope>
    <source>
        <strain evidence="15">Baker2002</strain>
    </source>
</reference>
<dbReference type="SMART" id="SM00220">
    <property type="entry name" value="S_TKc"/>
    <property type="match status" value="1"/>
</dbReference>
<dbReference type="GO" id="GO:0005737">
    <property type="term" value="C:cytoplasm"/>
    <property type="evidence" value="ECO:0007669"/>
    <property type="project" value="UniProtKB-SubCell"/>
</dbReference>
<keyword evidence="4" id="KW-0963">Cytoplasm</keyword>
<dbReference type="Proteomes" id="UP000268321">
    <property type="component" value="Unassembled WGS sequence"/>
</dbReference>
<accession>A0A4P9ZE46</accession>
<comment type="subcellular location">
    <subcellularLocation>
        <location evidence="1">Cytoplasm</location>
    </subcellularLocation>
</comment>
<dbReference type="InterPro" id="IPR051931">
    <property type="entry name" value="PAK3-like"/>
</dbReference>
<dbReference type="InterPro" id="IPR011009">
    <property type="entry name" value="Kinase-like_dom_sf"/>
</dbReference>
<feature type="compositionally biased region" description="Basic and acidic residues" evidence="12">
    <location>
        <begin position="36"/>
        <end position="60"/>
    </location>
</feature>